<evidence type="ECO:0000256" key="1">
    <source>
        <dbReference type="SAM" id="SignalP"/>
    </source>
</evidence>
<dbReference type="OMA" id="ANFMEAD"/>
<dbReference type="EMBL" id="WSZM01000125">
    <property type="protein sequence ID" value="KAF4041380.1"/>
    <property type="molecule type" value="Genomic_DNA"/>
</dbReference>
<evidence type="ECO:0008006" key="5">
    <source>
        <dbReference type="Google" id="ProtNLM"/>
    </source>
</evidence>
<keyword evidence="4" id="KW-1185">Reference proteome</keyword>
<feature type="signal peptide" evidence="1">
    <location>
        <begin position="1"/>
        <end position="21"/>
    </location>
</feature>
<accession>A0A833TD48</accession>
<evidence type="ECO:0000313" key="4">
    <source>
        <dbReference type="Proteomes" id="UP000602510"/>
    </source>
</evidence>
<dbReference type="Proteomes" id="UP000602510">
    <property type="component" value="Unassembled WGS sequence"/>
</dbReference>
<reference evidence="2" key="1">
    <citation type="submission" date="2020-04" db="EMBL/GenBank/DDBJ databases">
        <title>Hybrid Assembly of Korean Phytophthora infestans isolates.</title>
        <authorList>
            <person name="Prokchorchik M."/>
            <person name="Lee Y."/>
            <person name="Seo J."/>
            <person name="Cho J.-H."/>
            <person name="Park Y.-E."/>
            <person name="Jang D.-C."/>
            <person name="Im J.-S."/>
            <person name="Choi J.-G."/>
            <person name="Park H.-J."/>
            <person name="Lee G.-B."/>
            <person name="Lee Y.-G."/>
            <person name="Hong S.-Y."/>
            <person name="Cho K."/>
            <person name="Sohn K.H."/>
        </authorList>
    </citation>
    <scope>NUCLEOTIDE SEQUENCE</scope>
    <source>
        <strain evidence="2">KR_1_A1</strain>
        <strain evidence="3">KR_2_A2</strain>
    </source>
</reference>
<name>A0A833TD48_PHYIN</name>
<dbReference type="AlphaFoldDB" id="A0A833TD48"/>
<protein>
    <recommendedName>
        <fullName evidence="5">RxLR effector protein</fullName>
    </recommendedName>
</protein>
<gene>
    <name evidence="2" type="ORF">GN244_ATG06377</name>
    <name evidence="3" type="ORF">GN958_ATG20975</name>
</gene>
<evidence type="ECO:0000313" key="3">
    <source>
        <dbReference type="EMBL" id="KAF4129809.1"/>
    </source>
</evidence>
<sequence length="172" mass="18770">MGSSKLVLLVAAAILLGVANCATRQVGISKGVSSQMEHTTSVSEKIDSDEKPFLRSLKETKSGANEERAVNFSFLKNLKKNVPGAEALKKAAAARSVATQAKKAKNMKQADLFKLSGMRDHEIFPKFQEWRQMEKTSGEAVNGVFQAMKSSGMTKQEAIAIGNQYARWLSVF</sequence>
<organism evidence="2 4">
    <name type="scientific">Phytophthora infestans</name>
    <name type="common">Potato late blight agent</name>
    <name type="synonym">Botrytis infestans</name>
    <dbReference type="NCBI Taxonomy" id="4787"/>
    <lineage>
        <taxon>Eukaryota</taxon>
        <taxon>Sar</taxon>
        <taxon>Stramenopiles</taxon>
        <taxon>Oomycota</taxon>
        <taxon>Peronosporomycetes</taxon>
        <taxon>Peronosporales</taxon>
        <taxon>Peronosporaceae</taxon>
        <taxon>Phytophthora</taxon>
    </lineage>
</organism>
<proteinExistence type="predicted"/>
<evidence type="ECO:0000313" key="2">
    <source>
        <dbReference type="EMBL" id="KAF4041380.1"/>
    </source>
</evidence>
<keyword evidence="1" id="KW-0732">Signal</keyword>
<dbReference type="Proteomes" id="UP000704712">
    <property type="component" value="Unassembled WGS sequence"/>
</dbReference>
<dbReference type="EMBL" id="JAACNO010002919">
    <property type="protein sequence ID" value="KAF4129809.1"/>
    <property type="molecule type" value="Genomic_DNA"/>
</dbReference>
<comment type="caution">
    <text evidence="2">The sequence shown here is derived from an EMBL/GenBank/DDBJ whole genome shotgun (WGS) entry which is preliminary data.</text>
</comment>
<feature type="chain" id="PRO_5036239765" description="RxLR effector protein" evidence="1">
    <location>
        <begin position="22"/>
        <end position="172"/>
    </location>
</feature>